<dbReference type="EMBL" id="NIDF01000018">
    <property type="protein sequence ID" value="TYJ56926.1"/>
    <property type="molecule type" value="Genomic_DNA"/>
</dbReference>
<keyword evidence="3" id="KW-1185">Reference proteome</keyword>
<proteinExistence type="predicted"/>
<feature type="signal peptide" evidence="1">
    <location>
        <begin position="1"/>
        <end position="19"/>
    </location>
</feature>
<evidence type="ECO:0000313" key="3">
    <source>
        <dbReference type="Proteomes" id="UP000322245"/>
    </source>
</evidence>
<dbReference type="AlphaFoldDB" id="A0A5D3B3V1"/>
<keyword evidence="1" id="KW-0732">Signal</keyword>
<feature type="chain" id="PRO_5023123322" evidence="1">
    <location>
        <begin position="20"/>
        <end position="107"/>
    </location>
</feature>
<reference evidence="2 3" key="1">
    <citation type="submission" date="2017-05" db="EMBL/GenBank/DDBJ databases">
        <title>The Genome Sequence of Tsuchiyaea wingfieldii DSM 27421.</title>
        <authorList>
            <person name="Cuomo C."/>
            <person name="Passer A."/>
            <person name="Billmyre B."/>
            <person name="Heitman J."/>
        </authorList>
    </citation>
    <scope>NUCLEOTIDE SEQUENCE [LARGE SCALE GENOMIC DNA]</scope>
    <source>
        <strain evidence="2 3">DSM 27421</strain>
    </source>
</reference>
<accession>A0A5D3B3V1</accession>
<evidence type="ECO:0000256" key="1">
    <source>
        <dbReference type="SAM" id="SignalP"/>
    </source>
</evidence>
<name>A0A5D3B3V1_9TREE</name>
<protein>
    <submittedName>
        <fullName evidence="2">Uncharacterized protein</fullName>
    </submittedName>
</protein>
<evidence type="ECO:0000313" key="2">
    <source>
        <dbReference type="EMBL" id="TYJ56926.1"/>
    </source>
</evidence>
<comment type="caution">
    <text evidence="2">The sequence shown here is derived from an EMBL/GenBank/DDBJ whole genome shotgun (WGS) entry which is preliminary data.</text>
</comment>
<gene>
    <name evidence="2" type="ORF">B9479_002371</name>
</gene>
<organism evidence="2 3">
    <name type="scientific">Cryptococcus floricola</name>
    <dbReference type="NCBI Taxonomy" id="2591691"/>
    <lineage>
        <taxon>Eukaryota</taxon>
        <taxon>Fungi</taxon>
        <taxon>Dikarya</taxon>
        <taxon>Basidiomycota</taxon>
        <taxon>Agaricomycotina</taxon>
        <taxon>Tremellomycetes</taxon>
        <taxon>Tremellales</taxon>
        <taxon>Cryptococcaceae</taxon>
        <taxon>Cryptococcus</taxon>
    </lineage>
</organism>
<sequence length="107" mass="11583">MSFILALLIFGTVHQSAHGYLVNSSLYSSGALGPSPAQTFHSINWTAPDWNSNVYPSNPADVSPGYIFIPPRSADVKDPSGVIYTNDGQVVWHGKDFGIEQTSVDRT</sequence>
<dbReference type="Proteomes" id="UP000322245">
    <property type="component" value="Unassembled WGS sequence"/>
</dbReference>